<dbReference type="Pfam" id="PF04851">
    <property type="entry name" value="ResIII"/>
    <property type="match status" value="1"/>
</dbReference>
<dbReference type="Gene3D" id="3.40.50.300">
    <property type="entry name" value="P-loop containing nucleotide triphosphate hydrolases"/>
    <property type="match status" value="2"/>
</dbReference>
<dbReference type="SMART" id="SM00487">
    <property type="entry name" value="DEXDc"/>
    <property type="match status" value="1"/>
</dbReference>
<feature type="coiled-coil region" evidence="1">
    <location>
        <begin position="149"/>
        <end position="213"/>
    </location>
</feature>
<dbReference type="GO" id="GO:0009035">
    <property type="term" value="F:type I site-specific deoxyribonuclease activity"/>
    <property type="evidence" value="ECO:0007669"/>
    <property type="project" value="UniProtKB-EC"/>
</dbReference>
<dbReference type="GO" id="GO:0005524">
    <property type="term" value="F:ATP binding"/>
    <property type="evidence" value="ECO:0007669"/>
    <property type="project" value="UniProtKB-KW"/>
</dbReference>
<dbReference type="InterPro" id="IPR014001">
    <property type="entry name" value="Helicase_ATP-bd"/>
</dbReference>
<comment type="caution">
    <text evidence="3">The sequence shown here is derived from an EMBL/GenBank/DDBJ whole genome shotgun (WGS) entry which is preliminary data.</text>
</comment>
<dbReference type="PROSITE" id="PS51192">
    <property type="entry name" value="HELICASE_ATP_BIND_1"/>
    <property type="match status" value="1"/>
</dbReference>
<accession>A0A937JZ84</accession>
<dbReference type="InterPro" id="IPR050742">
    <property type="entry name" value="Helicase_Restrict-Modif_Enz"/>
</dbReference>
<protein>
    <submittedName>
        <fullName evidence="3">DEAD/DEAH box helicase family protein</fullName>
    </submittedName>
</protein>
<dbReference type="PANTHER" id="PTHR47396:SF1">
    <property type="entry name" value="ATP-DEPENDENT HELICASE IRC3-RELATED"/>
    <property type="match status" value="1"/>
</dbReference>
<dbReference type="PANTHER" id="PTHR47396">
    <property type="entry name" value="TYPE I RESTRICTION ENZYME ECOKI R PROTEIN"/>
    <property type="match status" value="1"/>
</dbReference>
<dbReference type="InterPro" id="IPR013670">
    <property type="entry name" value="EcoEI_R_C_dom"/>
</dbReference>
<dbReference type="Pfam" id="PF08463">
    <property type="entry name" value="EcoEI_R_C"/>
    <property type="match status" value="1"/>
</dbReference>
<keyword evidence="3" id="KW-0347">Helicase</keyword>
<dbReference type="Pfam" id="PF00271">
    <property type="entry name" value="Helicase_C"/>
    <property type="match status" value="1"/>
</dbReference>
<dbReference type="GO" id="GO:0003677">
    <property type="term" value="F:DNA binding"/>
    <property type="evidence" value="ECO:0007669"/>
    <property type="project" value="UniProtKB-KW"/>
</dbReference>
<name>A0A937JZ84_9BACT</name>
<evidence type="ECO:0000313" key="4">
    <source>
        <dbReference type="Proteomes" id="UP000659388"/>
    </source>
</evidence>
<dbReference type="CDD" id="cd18032">
    <property type="entry name" value="DEXHc_RE_I_III_res"/>
    <property type="match status" value="1"/>
</dbReference>
<keyword evidence="4" id="KW-1185">Reference proteome</keyword>
<keyword evidence="1" id="KW-0175">Coiled coil</keyword>
<evidence type="ECO:0000313" key="3">
    <source>
        <dbReference type="EMBL" id="MBL3657158.1"/>
    </source>
</evidence>
<dbReference type="EMBL" id="JAESIY010000007">
    <property type="protein sequence ID" value="MBL3657158.1"/>
    <property type="molecule type" value="Genomic_DNA"/>
</dbReference>
<dbReference type="GO" id="GO:0004386">
    <property type="term" value="F:helicase activity"/>
    <property type="evidence" value="ECO:0007669"/>
    <property type="project" value="UniProtKB-KW"/>
</dbReference>
<gene>
    <name evidence="3" type="ORF">JL102_13505</name>
</gene>
<dbReference type="GO" id="GO:0005829">
    <property type="term" value="C:cytosol"/>
    <property type="evidence" value="ECO:0007669"/>
    <property type="project" value="TreeGrafter"/>
</dbReference>
<dbReference type="InterPro" id="IPR027417">
    <property type="entry name" value="P-loop_NTPase"/>
</dbReference>
<dbReference type="AlphaFoldDB" id="A0A937JZ84"/>
<keyword evidence="3" id="KW-0067">ATP-binding</keyword>
<evidence type="ECO:0000256" key="1">
    <source>
        <dbReference type="SAM" id="Coils"/>
    </source>
</evidence>
<evidence type="ECO:0000259" key="2">
    <source>
        <dbReference type="PROSITE" id="PS51192"/>
    </source>
</evidence>
<keyword evidence="3" id="KW-0378">Hydrolase</keyword>
<dbReference type="Gene3D" id="3.90.1570.30">
    <property type="match status" value="1"/>
</dbReference>
<organism evidence="3 4">
    <name type="scientific">Fulvivirga sediminis</name>
    <dbReference type="NCBI Taxonomy" id="2803949"/>
    <lineage>
        <taxon>Bacteria</taxon>
        <taxon>Pseudomonadati</taxon>
        <taxon>Bacteroidota</taxon>
        <taxon>Cytophagia</taxon>
        <taxon>Cytophagales</taxon>
        <taxon>Fulvivirgaceae</taxon>
        <taxon>Fulvivirga</taxon>
    </lineage>
</organism>
<sequence>MSNFHFLKEEWPSVFSKMKLAEERVYSEPDSTGIKCRAVLEHCLLTIFQLERIRLPYEPTIHNLLTEPDFKAEISDRLMLDGLFYVKKIGNAAAHARLVSKDEAKNTIQYMFAFLKWFARNYSYLEPDTPDNFNWSYVPKVGAEDRRLKELKDQVLREAAAEMAEMKKRLQELEASEEAAREEAEESEAAYELLKAQNEKALAQLKAQKQERQVTVEPPFNEARTRKHLIDADLKEAGWDNLKEGRDLEFPVTGMPINSQNPKGNGFVDYVLWDDNGKPLAVIEAKRTAKQADAGRHQAFFYANCLENMYGQRPIIFYTNGYETYLWDDTFYSAQRRIYGLYDKEELQWLIQQRNTRKDIRQANINITIAGRPYQTEALQRVAENLVTDGKHGIRGARRRALLVMATGSGKTRTAAALVELLMKNNWAKRILFLADRNALVTQAKKSFNEHLPNVSAIDLTKEKENDTTRLVFSTYQSMIVRIDNAVEGEERFYGVGHFDLIILDEAHRSIYNRYQAIFDYFDALIVGLTATPKKHVDTNTYEMFGCEDEDPTFEFSLEEATPTYLCPFKVKDVGTRFLKEGVKYENLSGEEQKHYEETFAHPVTGQMPSEAYLDRATASITEEQKKWLFNKHTVNEVLDVLMTQGLKIEGGDRIGRTIIFALNQNHADFIVKCFEERYSEKPAGFISTIYNGISHVQTLIDSFCDPHKENLPQIAVSVDMMDTGIDAPRILNLVFFKPVKSYAKFWQMIGRGTRKCPNIFGPGEDKTEFLIFDICDNFEFFGENPDGIESGTVKPITQQIFESRLQLSQALLYNPSDEHMELSKVLLDILHGTIFSLNRKRFQVDMKLRYVTEFQIRDRWNNLSDNDLHIIEEHLSALPVSDEAKEATKRFDLLILKMQIANINKPTAEAFYHERLMKIAQKLSQLYGVPQVLRAKPVIEKMKHPEFYKGLTQKRMEKLRKEIRELVSLLENEDVKPVYANYQDSDLRVADIDPSNIYREGSTMYKMRVERFIRENKTNLTISKLANNKTITQAELQELEHILFDGSERGNKEDFQNVYGEQPLGNFIRSIIGLDEAAARAAFADFLQAGTLRADQMTFINQIIKYLTVNGTIDKKMLFEPPFTNVNDQGLIGVFDDGQATKIISIINQVNGNADAEDAAIGGV</sequence>
<dbReference type="InterPro" id="IPR007409">
    <property type="entry name" value="Restrct_endonuc_type1_HsdR_N"/>
</dbReference>
<keyword evidence="3" id="KW-0547">Nucleotide-binding</keyword>
<feature type="domain" description="Helicase ATP-binding" evidence="2">
    <location>
        <begin position="392"/>
        <end position="551"/>
    </location>
</feature>
<dbReference type="InterPro" id="IPR001650">
    <property type="entry name" value="Helicase_C-like"/>
</dbReference>
<dbReference type="Proteomes" id="UP000659388">
    <property type="component" value="Unassembled WGS sequence"/>
</dbReference>
<proteinExistence type="predicted"/>
<reference evidence="3" key="1">
    <citation type="submission" date="2021-01" db="EMBL/GenBank/DDBJ databases">
        <title>Fulvivirga kasyanovii gen. nov., sp nov., a novel member of the phylum Bacteroidetes isolated from seawater in a mussel farm.</title>
        <authorList>
            <person name="Zhao L.-H."/>
            <person name="Wang Z.-J."/>
        </authorList>
    </citation>
    <scope>NUCLEOTIDE SEQUENCE</scope>
    <source>
        <strain evidence="3">2943</strain>
    </source>
</reference>
<dbReference type="Pfam" id="PF04313">
    <property type="entry name" value="HSDR_N"/>
    <property type="match status" value="1"/>
</dbReference>
<dbReference type="CDD" id="cd18799">
    <property type="entry name" value="SF2_C_EcoAI-like"/>
    <property type="match status" value="1"/>
</dbReference>
<dbReference type="SUPFAM" id="SSF52540">
    <property type="entry name" value="P-loop containing nucleoside triphosphate hydrolases"/>
    <property type="match status" value="2"/>
</dbReference>
<dbReference type="GO" id="GO:0009307">
    <property type="term" value="P:DNA restriction-modification system"/>
    <property type="evidence" value="ECO:0007669"/>
    <property type="project" value="UniProtKB-KW"/>
</dbReference>
<dbReference type="RefSeq" id="WP_202244951.1">
    <property type="nucleotide sequence ID" value="NZ_JAESIY010000007.1"/>
</dbReference>
<dbReference type="InterPro" id="IPR006935">
    <property type="entry name" value="Helicase/UvrB_N"/>
</dbReference>